<dbReference type="PROSITE" id="PS50987">
    <property type="entry name" value="HTH_ARSR_2"/>
    <property type="match status" value="1"/>
</dbReference>
<evidence type="ECO:0000313" key="3">
    <source>
        <dbReference type="Proteomes" id="UP000244978"/>
    </source>
</evidence>
<dbReference type="InterPro" id="IPR036390">
    <property type="entry name" value="WH_DNA-bd_sf"/>
</dbReference>
<sequence length="110" mass="12543">MVVDSVRGAEIDRIFQALADATRRDIVTRAANGEHSVSSLARRYDMSLAAVQKHVAVLERADLIVKKRKGREQIVQPNPHAFRRARDLLDSYEALWRHRVEAIDDILAQE</sequence>
<accession>A0A2U1SY38</accession>
<dbReference type="RefSeq" id="WP_108516157.1">
    <property type="nucleotide sequence ID" value="NZ_CP026951.1"/>
</dbReference>
<dbReference type="AlphaFoldDB" id="A0A2U1SY38"/>
<dbReference type="SMART" id="SM00418">
    <property type="entry name" value="HTH_ARSR"/>
    <property type="match status" value="1"/>
</dbReference>
<dbReference type="Proteomes" id="UP000244978">
    <property type="component" value="Unassembled WGS sequence"/>
</dbReference>
<protein>
    <submittedName>
        <fullName evidence="2">ArsR family transcriptional regulator</fullName>
    </submittedName>
</protein>
<dbReference type="PANTHER" id="PTHR38600">
    <property type="entry name" value="TRANSCRIPTIONAL REGULATORY PROTEIN"/>
    <property type="match status" value="1"/>
</dbReference>
<feature type="domain" description="HTH arsR-type" evidence="1">
    <location>
        <begin position="3"/>
        <end position="96"/>
    </location>
</feature>
<dbReference type="PANTHER" id="PTHR38600:SF2">
    <property type="entry name" value="SLL0088 PROTEIN"/>
    <property type="match status" value="1"/>
</dbReference>
<dbReference type="InterPro" id="IPR011991">
    <property type="entry name" value="ArsR-like_HTH"/>
</dbReference>
<name>A0A2U1SY38_9MICO</name>
<dbReference type="GO" id="GO:0003700">
    <property type="term" value="F:DNA-binding transcription factor activity"/>
    <property type="evidence" value="ECO:0007669"/>
    <property type="project" value="InterPro"/>
</dbReference>
<dbReference type="EMBL" id="QEEX01000001">
    <property type="protein sequence ID" value="PWB96519.1"/>
    <property type="molecule type" value="Genomic_DNA"/>
</dbReference>
<gene>
    <name evidence="2" type="ORF">DF220_00680</name>
</gene>
<dbReference type="OrthoDB" id="9806976at2"/>
<reference evidence="3" key="1">
    <citation type="submission" date="2018-04" db="EMBL/GenBank/DDBJ databases">
        <authorList>
            <person name="Liu S."/>
            <person name="Wang Z."/>
            <person name="Li J."/>
        </authorList>
    </citation>
    <scope>NUCLEOTIDE SEQUENCE [LARGE SCALE GENOMIC DNA]</scope>
    <source>
        <strain evidence="3">S1194</strain>
    </source>
</reference>
<organism evidence="2 3">
    <name type="scientific">Homoserinimonas hongtaonis</name>
    <dbReference type="NCBI Taxonomy" id="2079791"/>
    <lineage>
        <taxon>Bacteria</taxon>
        <taxon>Bacillati</taxon>
        <taxon>Actinomycetota</taxon>
        <taxon>Actinomycetes</taxon>
        <taxon>Micrococcales</taxon>
        <taxon>Microbacteriaceae</taxon>
        <taxon>Homoserinimonas</taxon>
    </lineage>
</organism>
<dbReference type="SUPFAM" id="SSF46785">
    <property type="entry name" value="Winged helix' DNA-binding domain"/>
    <property type="match status" value="1"/>
</dbReference>
<evidence type="ECO:0000313" key="2">
    <source>
        <dbReference type="EMBL" id="PWB96519.1"/>
    </source>
</evidence>
<evidence type="ECO:0000259" key="1">
    <source>
        <dbReference type="PROSITE" id="PS50987"/>
    </source>
</evidence>
<dbReference type="KEGG" id="salc:C2138_05520"/>
<dbReference type="InterPro" id="IPR036388">
    <property type="entry name" value="WH-like_DNA-bd_sf"/>
</dbReference>
<proteinExistence type="predicted"/>
<keyword evidence="3" id="KW-1185">Reference proteome</keyword>
<dbReference type="Gene3D" id="1.10.10.10">
    <property type="entry name" value="Winged helix-like DNA-binding domain superfamily/Winged helix DNA-binding domain"/>
    <property type="match status" value="1"/>
</dbReference>
<dbReference type="InterPro" id="IPR001845">
    <property type="entry name" value="HTH_ArsR_DNA-bd_dom"/>
</dbReference>
<comment type="caution">
    <text evidence="2">The sequence shown here is derived from an EMBL/GenBank/DDBJ whole genome shotgun (WGS) entry which is preliminary data.</text>
</comment>
<dbReference type="CDD" id="cd00090">
    <property type="entry name" value="HTH_ARSR"/>
    <property type="match status" value="1"/>
</dbReference>
<dbReference type="Pfam" id="PF12840">
    <property type="entry name" value="HTH_20"/>
    <property type="match status" value="1"/>
</dbReference>
<dbReference type="NCBIfam" id="NF033788">
    <property type="entry name" value="HTH_metalloreg"/>
    <property type="match status" value="1"/>
</dbReference>